<feature type="repeat" description="ANK" evidence="3">
    <location>
        <begin position="117"/>
        <end position="149"/>
    </location>
</feature>
<dbReference type="PRINTS" id="PR01415">
    <property type="entry name" value="ANKYRIN"/>
</dbReference>
<dbReference type="Proteomes" id="UP000223968">
    <property type="component" value="Unassembled WGS sequence"/>
</dbReference>
<evidence type="ECO:0000256" key="2">
    <source>
        <dbReference type="ARBA" id="ARBA00023043"/>
    </source>
</evidence>
<dbReference type="PROSITE" id="PS50088">
    <property type="entry name" value="ANK_REPEAT"/>
    <property type="match status" value="6"/>
</dbReference>
<keyword evidence="2 3" id="KW-0040">ANK repeat</keyword>
<dbReference type="PROSITE" id="PS50297">
    <property type="entry name" value="ANK_REP_REGION"/>
    <property type="match status" value="3"/>
</dbReference>
<dbReference type="PANTHER" id="PTHR24126:SF14">
    <property type="entry name" value="ANK_REP_REGION DOMAIN-CONTAINING PROTEIN"/>
    <property type="match status" value="1"/>
</dbReference>
<name>A0A2B7XJA7_9EURO</name>
<evidence type="ECO:0000313" key="5">
    <source>
        <dbReference type="Proteomes" id="UP000223968"/>
    </source>
</evidence>
<evidence type="ECO:0000313" key="4">
    <source>
        <dbReference type="EMBL" id="PGH09015.1"/>
    </source>
</evidence>
<dbReference type="SMART" id="SM00248">
    <property type="entry name" value="ANK"/>
    <property type="match status" value="9"/>
</dbReference>
<dbReference type="InterPro" id="IPR036770">
    <property type="entry name" value="Ankyrin_rpt-contain_sf"/>
</dbReference>
<keyword evidence="1" id="KW-0677">Repeat</keyword>
<dbReference type="SUPFAM" id="SSF48403">
    <property type="entry name" value="Ankyrin repeat"/>
    <property type="match status" value="1"/>
</dbReference>
<feature type="repeat" description="ANK" evidence="3">
    <location>
        <begin position="283"/>
        <end position="315"/>
    </location>
</feature>
<proteinExistence type="predicted"/>
<comment type="caution">
    <text evidence="4">The sequence shown here is derived from an EMBL/GenBank/DDBJ whole genome shotgun (WGS) entry which is preliminary data.</text>
</comment>
<sequence length="427" mass="47194">MTLLSLPNEILLQIAERVELLQKDLSALHQTNHRLRILLTDTLYEFNVTQHGGSGLLWAATHSHKKAAQKFLAKGADVNTSDEKARTPLYLAAEAGHEDLVRLFLGNGADACLADRRDFTPLLQAAKGGYEPIVDLLLAAGSRCNFSHSYTPGIVDKVVAAGHEAIARKLIESWGGVETRDFLGDTLLIITIRNRAEDLTRLLIDMGADINARGNNGRSPLHVAVWTSGSHKTFVPMLIDLGADLDARAVDGRTPLDYAIGAEELVAKELVEAGACIDYRNDSGVTLLMRAARHGYVTVCRMLLDRGLDVNVQDEFNGWTALFWAMIKSEEKCVNLLLDVEGLDLGLRDKWGMTALLWAETMRQKAMRDCSELFYAVERGDWDTARAEFDRGADMEPKGRVGRIAESLRRRCAGMDHLGPSRNFRGN</sequence>
<dbReference type="OrthoDB" id="4178675at2759"/>
<evidence type="ECO:0000256" key="1">
    <source>
        <dbReference type="ARBA" id="ARBA00022737"/>
    </source>
</evidence>
<dbReference type="InterPro" id="IPR002110">
    <property type="entry name" value="Ankyrin_rpt"/>
</dbReference>
<dbReference type="AlphaFoldDB" id="A0A2B7XJA7"/>
<dbReference type="PANTHER" id="PTHR24126">
    <property type="entry name" value="ANKYRIN REPEAT, PH AND SEC7 DOMAIN CONTAINING PROTEIN SECG-RELATED"/>
    <property type="match status" value="1"/>
</dbReference>
<dbReference type="Gene3D" id="1.25.40.20">
    <property type="entry name" value="Ankyrin repeat-containing domain"/>
    <property type="match status" value="3"/>
</dbReference>
<accession>A0A2B7XJA7</accession>
<keyword evidence="5" id="KW-1185">Reference proteome</keyword>
<protein>
    <submittedName>
        <fullName evidence="4">Uncharacterized protein</fullName>
    </submittedName>
</protein>
<dbReference type="Pfam" id="PF12796">
    <property type="entry name" value="Ank_2"/>
    <property type="match status" value="3"/>
</dbReference>
<dbReference type="STRING" id="1447875.A0A2B7XJA7"/>
<gene>
    <name evidence="4" type="ORF">AJ79_05810</name>
</gene>
<reference evidence="4 5" key="1">
    <citation type="submission" date="2017-10" db="EMBL/GenBank/DDBJ databases">
        <title>Comparative genomics in systemic dimorphic fungi from Ajellomycetaceae.</title>
        <authorList>
            <person name="Munoz J.F."/>
            <person name="Mcewen J.G."/>
            <person name="Clay O.K."/>
            <person name="Cuomo C.A."/>
        </authorList>
    </citation>
    <scope>NUCLEOTIDE SEQUENCE [LARGE SCALE GENOMIC DNA]</scope>
    <source>
        <strain evidence="4 5">UAMH5409</strain>
    </source>
</reference>
<feature type="repeat" description="ANK" evidence="3">
    <location>
        <begin position="183"/>
        <end position="215"/>
    </location>
</feature>
<evidence type="ECO:0000256" key="3">
    <source>
        <dbReference type="PROSITE-ProRule" id="PRU00023"/>
    </source>
</evidence>
<feature type="repeat" description="ANK" evidence="3">
    <location>
        <begin position="51"/>
        <end position="83"/>
    </location>
</feature>
<feature type="repeat" description="ANK" evidence="3">
    <location>
        <begin position="216"/>
        <end position="250"/>
    </location>
</feature>
<organism evidence="4 5">
    <name type="scientific">Helicocarpus griseus UAMH5409</name>
    <dbReference type="NCBI Taxonomy" id="1447875"/>
    <lineage>
        <taxon>Eukaryota</taxon>
        <taxon>Fungi</taxon>
        <taxon>Dikarya</taxon>
        <taxon>Ascomycota</taxon>
        <taxon>Pezizomycotina</taxon>
        <taxon>Eurotiomycetes</taxon>
        <taxon>Eurotiomycetidae</taxon>
        <taxon>Onygenales</taxon>
        <taxon>Ajellomycetaceae</taxon>
        <taxon>Helicocarpus</taxon>
    </lineage>
</organism>
<feature type="repeat" description="ANK" evidence="3">
    <location>
        <begin position="84"/>
        <end position="116"/>
    </location>
</feature>
<dbReference type="EMBL" id="PDNB01000096">
    <property type="protein sequence ID" value="PGH09015.1"/>
    <property type="molecule type" value="Genomic_DNA"/>
</dbReference>